<dbReference type="Proteomes" id="UP000585272">
    <property type="component" value="Unassembled WGS sequence"/>
</dbReference>
<proteinExistence type="predicted"/>
<dbReference type="NCBIfam" id="TIGR01764">
    <property type="entry name" value="excise"/>
    <property type="match status" value="1"/>
</dbReference>
<gene>
    <name evidence="2" type="ORF">BDZ31_001141</name>
</gene>
<dbReference type="InterPro" id="IPR010093">
    <property type="entry name" value="SinI_DNA-bd"/>
</dbReference>
<dbReference type="Pfam" id="PF12728">
    <property type="entry name" value="HTH_17"/>
    <property type="match status" value="1"/>
</dbReference>
<accession>A0A840IBY2</accession>
<evidence type="ECO:0000259" key="1">
    <source>
        <dbReference type="Pfam" id="PF12728"/>
    </source>
</evidence>
<dbReference type="AlphaFoldDB" id="A0A840IBY2"/>
<dbReference type="RefSeq" id="WP_183339838.1">
    <property type="nucleotide sequence ID" value="NZ_JACHNU010000001.1"/>
</dbReference>
<dbReference type="GO" id="GO:0003677">
    <property type="term" value="F:DNA binding"/>
    <property type="evidence" value="ECO:0007669"/>
    <property type="project" value="InterPro"/>
</dbReference>
<dbReference type="EMBL" id="JACHNU010000001">
    <property type="protein sequence ID" value="MBB4661568.1"/>
    <property type="molecule type" value="Genomic_DNA"/>
</dbReference>
<evidence type="ECO:0000313" key="3">
    <source>
        <dbReference type="Proteomes" id="UP000585272"/>
    </source>
</evidence>
<organism evidence="2 3">
    <name type="scientific">Conexibacter arvalis</name>
    <dbReference type="NCBI Taxonomy" id="912552"/>
    <lineage>
        <taxon>Bacteria</taxon>
        <taxon>Bacillati</taxon>
        <taxon>Actinomycetota</taxon>
        <taxon>Thermoleophilia</taxon>
        <taxon>Solirubrobacterales</taxon>
        <taxon>Conexibacteraceae</taxon>
        <taxon>Conexibacter</taxon>
    </lineage>
</organism>
<evidence type="ECO:0000313" key="2">
    <source>
        <dbReference type="EMBL" id="MBB4661568.1"/>
    </source>
</evidence>
<keyword evidence="3" id="KW-1185">Reference proteome</keyword>
<protein>
    <submittedName>
        <fullName evidence="2">Excisionase family DNA binding protein</fullName>
    </submittedName>
</protein>
<comment type="caution">
    <text evidence="2">The sequence shown here is derived from an EMBL/GenBank/DDBJ whole genome shotgun (WGS) entry which is preliminary data.</text>
</comment>
<dbReference type="InterPro" id="IPR041657">
    <property type="entry name" value="HTH_17"/>
</dbReference>
<reference evidence="2 3" key="1">
    <citation type="submission" date="2020-08" db="EMBL/GenBank/DDBJ databases">
        <title>Genomic Encyclopedia of Archaeal and Bacterial Type Strains, Phase II (KMG-II): from individual species to whole genera.</title>
        <authorList>
            <person name="Goeker M."/>
        </authorList>
    </citation>
    <scope>NUCLEOTIDE SEQUENCE [LARGE SCALE GENOMIC DNA]</scope>
    <source>
        <strain evidence="2 3">DSM 23288</strain>
    </source>
</reference>
<feature type="domain" description="Helix-turn-helix" evidence="1">
    <location>
        <begin position="33"/>
        <end position="81"/>
    </location>
</feature>
<name>A0A840IBY2_9ACTN</name>
<sequence>MPNPADFPDDLLEAAAAPVADLAAARERVQTPWLRAEEAAEYLRAPVSRVRKLTMMGTIPHEKDGRRVLYHRDELDAFLRGGGSYSP</sequence>